<dbReference type="GO" id="GO:0032993">
    <property type="term" value="C:protein-DNA complex"/>
    <property type="evidence" value="ECO:0007669"/>
    <property type="project" value="TreeGrafter"/>
</dbReference>
<organism evidence="6 7">
    <name type="scientific">Psychrobacter nivimaris</name>
    <dbReference type="NCBI Taxonomy" id="281738"/>
    <lineage>
        <taxon>Bacteria</taxon>
        <taxon>Pseudomonadati</taxon>
        <taxon>Pseudomonadota</taxon>
        <taxon>Gammaproteobacteria</taxon>
        <taxon>Moraxellales</taxon>
        <taxon>Moraxellaceae</taxon>
        <taxon>Psychrobacter</taxon>
    </lineage>
</organism>
<dbReference type="PANTHER" id="PTHR30346:SF17">
    <property type="entry name" value="LYSR FAMILY TRANSCRIPTIONAL REGULATOR"/>
    <property type="match status" value="1"/>
</dbReference>
<evidence type="ECO:0000259" key="5">
    <source>
        <dbReference type="PROSITE" id="PS50931"/>
    </source>
</evidence>
<dbReference type="SUPFAM" id="SSF46785">
    <property type="entry name" value="Winged helix' DNA-binding domain"/>
    <property type="match status" value="1"/>
</dbReference>
<protein>
    <submittedName>
        <fullName evidence="6">Aromatic hydrocarbon utilization transcriptional regulator CatR (LysR family)</fullName>
    </submittedName>
</protein>
<name>A0A6N7BUU6_9GAMM</name>
<dbReference type="AlphaFoldDB" id="A0A6N7BUU6"/>
<keyword evidence="7" id="KW-1185">Reference proteome</keyword>
<dbReference type="PANTHER" id="PTHR30346">
    <property type="entry name" value="TRANSCRIPTIONAL DUAL REGULATOR HCAR-RELATED"/>
    <property type="match status" value="1"/>
</dbReference>
<dbReference type="CDD" id="cd08445">
    <property type="entry name" value="PBP2_BenM_CatM_CatR"/>
    <property type="match status" value="1"/>
</dbReference>
<keyword evidence="2" id="KW-0805">Transcription regulation</keyword>
<dbReference type="Pfam" id="PF00126">
    <property type="entry name" value="HTH_1"/>
    <property type="match status" value="1"/>
</dbReference>
<accession>A0A6N7BUU6</accession>
<dbReference type="PROSITE" id="PS50931">
    <property type="entry name" value="HTH_LYSR"/>
    <property type="match status" value="1"/>
</dbReference>
<dbReference type="GO" id="GO:0003700">
    <property type="term" value="F:DNA-binding transcription factor activity"/>
    <property type="evidence" value="ECO:0007669"/>
    <property type="project" value="InterPro"/>
</dbReference>
<dbReference type="RefSeq" id="WP_160023261.1">
    <property type="nucleotide sequence ID" value="NZ_VZIZ01000034.1"/>
</dbReference>
<dbReference type="Gene3D" id="3.40.190.10">
    <property type="entry name" value="Periplasmic binding protein-like II"/>
    <property type="match status" value="2"/>
</dbReference>
<dbReference type="InterPro" id="IPR036390">
    <property type="entry name" value="WH_DNA-bd_sf"/>
</dbReference>
<dbReference type="Gene3D" id="1.10.10.10">
    <property type="entry name" value="Winged helix-like DNA-binding domain superfamily/Winged helix DNA-binding domain"/>
    <property type="match status" value="1"/>
</dbReference>
<evidence type="ECO:0000256" key="3">
    <source>
        <dbReference type="ARBA" id="ARBA00023125"/>
    </source>
</evidence>
<feature type="domain" description="HTH lysR-type" evidence="5">
    <location>
        <begin position="1"/>
        <end position="58"/>
    </location>
</feature>
<comment type="similarity">
    <text evidence="1">Belongs to the LysR transcriptional regulatory family.</text>
</comment>
<dbReference type="InterPro" id="IPR005119">
    <property type="entry name" value="LysR_subst-bd"/>
</dbReference>
<evidence type="ECO:0000256" key="4">
    <source>
        <dbReference type="ARBA" id="ARBA00023163"/>
    </source>
</evidence>
<dbReference type="Proteomes" id="UP000471465">
    <property type="component" value="Unassembled WGS sequence"/>
</dbReference>
<dbReference type="PRINTS" id="PR00039">
    <property type="entry name" value="HTHLYSR"/>
</dbReference>
<evidence type="ECO:0000256" key="2">
    <source>
        <dbReference type="ARBA" id="ARBA00023015"/>
    </source>
</evidence>
<reference evidence="6 7" key="1">
    <citation type="submission" date="2019-09" db="EMBL/GenBank/DDBJ databases">
        <title>Draft genome sequence of Psychrobacter nivimaris LAMA 639, in search for biotechnological relevant genes.</title>
        <authorList>
            <person name="Lima A.O.S."/>
            <person name="Staloch B.E.K."/>
            <person name="Freitas R.C."/>
            <person name="Niero H."/>
            <person name="Silva M.A.C."/>
        </authorList>
    </citation>
    <scope>NUCLEOTIDE SEQUENCE [LARGE SCALE GENOMIC DNA]</scope>
    <source>
        <strain evidence="6 7">LAMA 639</strain>
    </source>
</reference>
<gene>
    <name evidence="6" type="ORF">FQV37_1780</name>
</gene>
<evidence type="ECO:0000256" key="1">
    <source>
        <dbReference type="ARBA" id="ARBA00009437"/>
    </source>
</evidence>
<dbReference type="GO" id="GO:0003677">
    <property type="term" value="F:DNA binding"/>
    <property type="evidence" value="ECO:0007669"/>
    <property type="project" value="UniProtKB-KW"/>
</dbReference>
<comment type="caution">
    <text evidence="6">The sequence shown here is derived from an EMBL/GenBank/DDBJ whole genome shotgun (WGS) entry which is preliminary data.</text>
</comment>
<evidence type="ECO:0000313" key="7">
    <source>
        <dbReference type="Proteomes" id="UP000471465"/>
    </source>
</evidence>
<dbReference type="EMBL" id="VZIZ01000034">
    <property type="protein sequence ID" value="KAF0567829.1"/>
    <property type="molecule type" value="Genomic_DNA"/>
</dbReference>
<dbReference type="InterPro" id="IPR000847">
    <property type="entry name" value="LysR_HTH_N"/>
</dbReference>
<evidence type="ECO:0000313" key="6">
    <source>
        <dbReference type="EMBL" id="KAF0567829.1"/>
    </source>
</evidence>
<dbReference type="FunFam" id="1.10.10.10:FF:000001">
    <property type="entry name" value="LysR family transcriptional regulator"/>
    <property type="match status" value="1"/>
</dbReference>
<proteinExistence type="inferred from homology"/>
<dbReference type="InterPro" id="IPR036388">
    <property type="entry name" value="WH-like_DNA-bd_sf"/>
</dbReference>
<dbReference type="SUPFAM" id="SSF53850">
    <property type="entry name" value="Periplasmic binding protein-like II"/>
    <property type="match status" value="1"/>
</dbReference>
<sequence length="305" mass="35453">MELRHLRYFIAVAEEKSFNKAAARLYISQPPLSRQIKQLEEEIGVTLIDRENRPLKLTEAGEFFYDHAIQILKKSDDLRTMTIRKGNFDNSLSIGFVSSILYGILPRVISRFREVHPNIEVKLYELNSWQQTQALTEGKIDVSFGRLLFEDASIRRMVLREEDLVVAVPIEHPLSKEKRDSLSLIDLTNENLLLYPTAPRPSFIDYVLELFENRNLKANYFMEVRELHIALGLVAAGEGLTIVPKTLEHLRHQEITYIPFEEGILTSPIVMSVRHFDKSELLETLLDVTYQIYDEEGFIYKREKI</sequence>
<keyword evidence="3" id="KW-0238">DNA-binding</keyword>
<keyword evidence="4" id="KW-0804">Transcription</keyword>
<dbReference type="Pfam" id="PF03466">
    <property type="entry name" value="LysR_substrate"/>
    <property type="match status" value="1"/>
</dbReference>